<dbReference type="AlphaFoldDB" id="I8T4D3"/>
<dbReference type="RefSeq" id="WP_007186698.1">
    <property type="nucleotide sequence ID" value="NZ_AKGD01000003.1"/>
</dbReference>
<name>I8T4D3_9GAMM</name>
<dbReference type="STRING" id="1172194.WQQ_37630"/>
<dbReference type="Pfam" id="PF17963">
    <property type="entry name" value="Big_9"/>
    <property type="match status" value="1"/>
</dbReference>
<dbReference type="EMBL" id="AKGD01000003">
    <property type="protein sequence ID" value="EIT68568.1"/>
    <property type="molecule type" value="Genomic_DNA"/>
</dbReference>
<protein>
    <submittedName>
        <fullName evidence="2">Uncharacterized protein</fullName>
    </submittedName>
</protein>
<feature type="chain" id="PRO_5003714175" evidence="1">
    <location>
        <begin position="22"/>
        <end position="753"/>
    </location>
</feature>
<accession>I8T4D3</accession>
<evidence type="ECO:0000313" key="3">
    <source>
        <dbReference type="Proteomes" id="UP000003704"/>
    </source>
</evidence>
<proteinExistence type="predicted"/>
<dbReference type="Proteomes" id="UP000003704">
    <property type="component" value="Unassembled WGS sequence"/>
</dbReference>
<dbReference type="OrthoDB" id="5720638at2"/>
<gene>
    <name evidence="2" type="ORF">WQQ_37630</name>
</gene>
<dbReference type="Gene3D" id="2.60.40.3440">
    <property type="match status" value="1"/>
</dbReference>
<organism evidence="2 3">
    <name type="scientific">Hydrocarboniphaga effusa AP103</name>
    <dbReference type="NCBI Taxonomy" id="1172194"/>
    <lineage>
        <taxon>Bacteria</taxon>
        <taxon>Pseudomonadati</taxon>
        <taxon>Pseudomonadota</taxon>
        <taxon>Gammaproteobacteria</taxon>
        <taxon>Nevskiales</taxon>
        <taxon>Nevskiaceae</taxon>
        <taxon>Hydrocarboniphaga</taxon>
    </lineage>
</organism>
<keyword evidence="1" id="KW-0732">Signal</keyword>
<feature type="signal peptide" evidence="1">
    <location>
        <begin position="1"/>
        <end position="21"/>
    </location>
</feature>
<sequence>MSFIRTMRARIGVALAAIAVAACGGGGGGGSDAPDTAAPRVTLTATPQTVEGGAFVALAASAVDAAGAALTPSLSCDRGTLQGSMLLTPTVTENGNVVCTATATDAGGRSGTARVTIAVTATAASLSLGEGQQRLVPGQVAVLFADALPLESESYEATLGSRAVTLHNAGTGLLWFEVPADAAAGNTTLQATLNGRPWQFDVELGGSANVANPRAIVRAALESTAADLAQLEADDGAGMSAAELEALRARRADVADSLSLLETTDDSVLGAVAQRLIANGYAQGDTATATAGLSAAKAFSASACASAIAGASGGLARLAAVVVLAGVGLEAVVVGPDPASRIIGAVLAGGGFVYIWKQADQGSALQNGLSAIRGNCRVEFSFTLFPASAPDNDDDARAANLMRVKALTAKATQKLAFENGEPLYFRPQSLLRIHESQLATVRSLFNRISSTIAKLPLVPAPLSAVLEGLLTEETQDVPAGSIGIGSISSGDVAVGGEASAAGELLRLEFSAANAPREEVDFSFTLTRPDAEPKPFEATLSIDLPEAEDAAIEVIQGVAAGSTLTTVGADTLEVVNAPAHGSVRIENDGDFVFTPAGQYFGPDQFKYRARNENGYSRVATVAVNIKRKFDGAWSLQIDRSLTSSNPRGLCSEEADTTETVGVSKITDTHYQASYAGQTINLNMGSVDDAGGLSGSLSVTYPDGPEDKGSTTESLSVRIPDSTHLSGTLTWNYSGPNGSCSGNSVITGTRLPGSF</sequence>
<dbReference type="PROSITE" id="PS51257">
    <property type="entry name" value="PROKAR_LIPOPROTEIN"/>
    <property type="match status" value="1"/>
</dbReference>
<evidence type="ECO:0000313" key="2">
    <source>
        <dbReference type="EMBL" id="EIT68568.1"/>
    </source>
</evidence>
<reference evidence="2 3" key="1">
    <citation type="journal article" date="2012" name="J. Bacteriol.">
        <title>Genome Sequence of n-Alkane-Degrading Hydrocarboniphaga effusa Strain AP103T (ATCC BAA-332T).</title>
        <authorList>
            <person name="Chang H.K."/>
            <person name="Zylstra G.J."/>
            <person name="Chae J.C."/>
        </authorList>
    </citation>
    <scope>NUCLEOTIDE SEQUENCE [LARGE SCALE GENOMIC DNA]</scope>
    <source>
        <strain evidence="2 3">AP103</strain>
    </source>
</reference>
<evidence type="ECO:0000256" key="1">
    <source>
        <dbReference type="SAM" id="SignalP"/>
    </source>
</evidence>
<keyword evidence="3" id="KW-1185">Reference proteome</keyword>
<comment type="caution">
    <text evidence="2">The sequence shown here is derived from an EMBL/GenBank/DDBJ whole genome shotgun (WGS) entry which is preliminary data.</text>
</comment>